<evidence type="ECO:0000256" key="6">
    <source>
        <dbReference type="SAM" id="Phobius"/>
    </source>
</evidence>
<protein>
    <submittedName>
        <fullName evidence="7">YitT family protein</fullName>
    </submittedName>
</protein>
<dbReference type="PANTHER" id="PTHR33545:SF5">
    <property type="entry name" value="UPF0750 MEMBRANE PROTEIN YITT"/>
    <property type="match status" value="1"/>
</dbReference>
<feature type="transmembrane region" description="Helical" evidence="6">
    <location>
        <begin position="165"/>
        <end position="183"/>
    </location>
</feature>
<accession>A0A845L1Q8</accession>
<feature type="transmembrane region" description="Helical" evidence="6">
    <location>
        <begin position="98"/>
        <end position="131"/>
    </location>
</feature>
<dbReference type="Pfam" id="PF02588">
    <property type="entry name" value="YitT_membrane"/>
    <property type="match status" value="1"/>
</dbReference>
<dbReference type="EMBL" id="WXEY01000006">
    <property type="protein sequence ID" value="MZP29566.1"/>
    <property type="molecule type" value="Genomic_DNA"/>
</dbReference>
<keyword evidence="4 6" id="KW-1133">Transmembrane helix</keyword>
<proteinExistence type="predicted"/>
<feature type="transmembrane region" description="Helical" evidence="6">
    <location>
        <begin position="40"/>
        <end position="60"/>
    </location>
</feature>
<evidence type="ECO:0000313" key="7">
    <source>
        <dbReference type="EMBL" id="MZP29566.1"/>
    </source>
</evidence>
<keyword evidence="3 6" id="KW-0812">Transmembrane</keyword>
<gene>
    <name evidence="7" type="ORF">GTO91_07585</name>
</gene>
<dbReference type="OrthoDB" id="1523490at2"/>
<reference evidence="7 8" key="1">
    <citation type="submission" date="2020-01" db="EMBL/GenBank/DDBJ databases">
        <title>Whole-genome sequence of Heliobacterium undosum DSM 13378.</title>
        <authorList>
            <person name="Kyndt J.A."/>
            <person name="Meyer T.E."/>
        </authorList>
    </citation>
    <scope>NUCLEOTIDE SEQUENCE [LARGE SCALE GENOMIC DNA]</scope>
    <source>
        <strain evidence="7 8">DSM 13378</strain>
    </source>
</reference>
<dbReference type="PANTHER" id="PTHR33545">
    <property type="entry name" value="UPF0750 MEMBRANE PROTEIN YITT-RELATED"/>
    <property type="match status" value="1"/>
</dbReference>
<dbReference type="InterPro" id="IPR051461">
    <property type="entry name" value="UPF0750_membrane"/>
</dbReference>
<sequence length="203" mass="21668">MKNLLHILLGCVVAGAGIILLKHAHLVTGGTPGLALSLSYLLGASFSVVYLSVNIPFYILSILRMGWSFTLKTLLATGILSSITMVDRLLPDFFVPDWAGALFGGILVGLGLAYLFINGSSLGGVNILVIYLHKQFGWDPGKSTFVIDTLIVLSGLYTVGLAKGFFSVLSVVILSFIISRAKGRIAMRRQQEMVAPSVSPPIS</sequence>
<name>A0A845L1Q8_9FIRM</name>
<evidence type="ECO:0000256" key="5">
    <source>
        <dbReference type="ARBA" id="ARBA00023136"/>
    </source>
</evidence>
<keyword evidence="2" id="KW-1003">Cell membrane</keyword>
<keyword evidence="5 6" id="KW-0472">Membrane</keyword>
<dbReference type="InterPro" id="IPR003740">
    <property type="entry name" value="YitT"/>
</dbReference>
<evidence type="ECO:0000256" key="4">
    <source>
        <dbReference type="ARBA" id="ARBA00022989"/>
    </source>
</evidence>
<dbReference type="RefSeq" id="WP_161257268.1">
    <property type="nucleotide sequence ID" value="NZ_WXEY01000006.1"/>
</dbReference>
<dbReference type="AlphaFoldDB" id="A0A845L1Q8"/>
<comment type="caution">
    <text evidence="7">The sequence shown here is derived from an EMBL/GenBank/DDBJ whole genome shotgun (WGS) entry which is preliminary data.</text>
</comment>
<evidence type="ECO:0000256" key="2">
    <source>
        <dbReference type="ARBA" id="ARBA00022475"/>
    </source>
</evidence>
<organism evidence="7 8">
    <name type="scientific">Heliomicrobium undosum</name>
    <dbReference type="NCBI Taxonomy" id="121734"/>
    <lineage>
        <taxon>Bacteria</taxon>
        <taxon>Bacillati</taxon>
        <taxon>Bacillota</taxon>
        <taxon>Clostridia</taxon>
        <taxon>Eubacteriales</taxon>
        <taxon>Heliobacteriaceae</taxon>
        <taxon>Heliomicrobium</taxon>
    </lineage>
</organism>
<keyword evidence="8" id="KW-1185">Reference proteome</keyword>
<evidence type="ECO:0000256" key="3">
    <source>
        <dbReference type="ARBA" id="ARBA00022692"/>
    </source>
</evidence>
<dbReference type="GO" id="GO:0005886">
    <property type="term" value="C:plasma membrane"/>
    <property type="evidence" value="ECO:0007669"/>
    <property type="project" value="UniProtKB-SubCell"/>
</dbReference>
<comment type="subcellular location">
    <subcellularLocation>
        <location evidence="1">Cell membrane</location>
        <topology evidence="1">Multi-pass membrane protein</topology>
    </subcellularLocation>
</comment>
<evidence type="ECO:0000313" key="8">
    <source>
        <dbReference type="Proteomes" id="UP000463470"/>
    </source>
</evidence>
<evidence type="ECO:0000256" key="1">
    <source>
        <dbReference type="ARBA" id="ARBA00004651"/>
    </source>
</evidence>
<dbReference type="Proteomes" id="UP000463470">
    <property type="component" value="Unassembled WGS sequence"/>
</dbReference>